<evidence type="ECO:0008006" key="4">
    <source>
        <dbReference type="Google" id="ProtNLM"/>
    </source>
</evidence>
<reference evidence="2 3" key="1">
    <citation type="submission" date="2016-05" db="EMBL/GenBank/DDBJ databases">
        <title>A degradative enzymes factory behind the ericoid mycorrhizal symbiosis.</title>
        <authorList>
            <consortium name="DOE Joint Genome Institute"/>
            <person name="Martino E."/>
            <person name="Morin E."/>
            <person name="Grelet G."/>
            <person name="Kuo A."/>
            <person name="Kohler A."/>
            <person name="Daghino S."/>
            <person name="Barry K."/>
            <person name="Choi C."/>
            <person name="Cichocki N."/>
            <person name="Clum A."/>
            <person name="Copeland A."/>
            <person name="Hainaut M."/>
            <person name="Haridas S."/>
            <person name="Labutti K."/>
            <person name="Lindquist E."/>
            <person name="Lipzen A."/>
            <person name="Khouja H.-R."/>
            <person name="Murat C."/>
            <person name="Ohm R."/>
            <person name="Olson A."/>
            <person name="Spatafora J."/>
            <person name="Veneault-Fourrey C."/>
            <person name="Henrissat B."/>
            <person name="Grigoriev I."/>
            <person name="Martin F."/>
            <person name="Perotto S."/>
        </authorList>
    </citation>
    <scope>NUCLEOTIDE SEQUENCE [LARGE SCALE GENOMIC DNA]</scope>
    <source>
        <strain evidence="2 3">UAMH 7357</strain>
    </source>
</reference>
<feature type="transmembrane region" description="Helical" evidence="1">
    <location>
        <begin position="20"/>
        <end position="41"/>
    </location>
</feature>
<name>A0A2J6PG95_9HELO</name>
<proteinExistence type="predicted"/>
<dbReference type="EMBL" id="KZ613537">
    <property type="protein sequence ID" value="PMD13071.1"/>
    <property type="molecule type" value="Genomic_DNA"/>
</dbReference>
<keyword evidence="3" id="KW-1185">Reference proteome</keyword>
<keyword evidence="1" id="KW-0812">Transmembrane</keyword>
<organism evidence="2 3">
    <name type="scientific">Hyaloscypha hepaticicola</name>
    <dbReference type="NCBI Taxonomy" id="2082293"/>
    <lineage>
        <taxon>Eukaryota</taxon>
        <taxon>Fungi</taxon>
        <taxon>Dikarya</taxon>
        <taxon>Ascomycota</taxon>
        <taxon>Pezizomycotina</taxon>
        <taxon>Leotiomycetes</taxon>
        <taxon>Helotiales</taxon>
        <taxon>Hyaloscyphaceae</taxon>
        <taxon>Hyaloscypha</taxon>
    </lineage>
</organism>
<gene>
    <name evidence="2" type="ORF">NA56DRAFT_712538</name>
</gene>
<dbReference type="Proteomes" id="UP000235672">
    <property type="component" value="Unassembled WGS sequence"/>
</dbReference>
<keyword evidence="1" id="KW-0472">Membrane</keyword>
<evidence type="ECO:0000256" key="1">
    <source>
        <dbReference type="SAM" id="Phobius"/>
    </source>
</evidence>
<dbReference type="OrthoDB" id="3556421at2759"/>
<keyword evidence="1" id="KW-1133">Transmembrane helix</keyword>
<protein>
    <recommendedName>
        <fullName evidence="4">Fungal N-terminal domain-containing protein</fullName>
    </recommendedName>
</protein>
<accession>A0A2J6PG95</accession>
<evidence type="ECO:0000313" key="3">
    <source>
        <dbReference type="Proteomes" id="UP000235672"/>
    </source>
</evidence>
<evidence type="ECO:0000313" key="2">
    <source>
        <dbReference type="EMBL" id="PMD13071.1"/>
    </source>
</evidence>
<dbReference type="AlphaFoldDB" id="A0A2J6PG95"/>
<sequence>MQPCLQPHFSHLSSLRCSLFIAGLIGLAGLVVNSVSTLYTFCRKIPRVAGEVEAIIDEIRRLSQTLESIQQIVGDRGTQKASVRTSSLISKLQEAIARCTADLETWTSSLAALGMEDGKWAKNSVKRLKLAADAGRFSETRLKISSHRDQLALLVDLLTVDLELSTSLNVQAIHYKIDNLVVEHASSQNINAHHLEKIQQEVQNVGAVQHTTLETTLGISRSTDKIHDTVQDIQMSQVTSHQTTRRQFECLDARLAAMQHSLLNIPIAHQKGIRTRRRVRRPDPRRHVSQGGHSVLGIYPELEQRISDSSAITAQLNRVVDIAVTARYRCGKWHLEALAIPDSAFEAADIGTRLRMVKYLQDLRLLLWLLCRKECVWDGLLNPSGLPRSRLIAEAQLFSHSDLATLFDIPPPVYPENIRYNRNLDIWYYRAVTSESIYGITHRDIRTSEDPQATANATQLITTTVDLLLGITKWLDAKLEQIRHMENLMMRCQLSRQIFRMVHELIRLKIQTKTMKIVRQALFEEACNSVYSPEKVYWRRKKFG</sequence>